<dbReference type="PANTHER" id="PTHR43245">
    <property type="entry name" value="BIFUNCTIONAL POLYMYXIN RESISTANCE PROTEIN ARNA"/>
    <property type="match status" value="1"/>
</dbReference>
<dbReference type="InterPro" id="IPR036291">
    <property type="entry name" value="NAD(P)-bd_dom_sf"/>
</dbReference>
<dbReference type="Gene3D" id="3.40.50.720">
    <property type="entry name" value="NAD(P)-binding Rossmann-like Domain"/>
    <property type="match status" value="1"/>
</dbReference>
<dbReference type="AlphaFoldDB" id="A0A497JHB0"/>
<evidence type="ECO:0000313" key="3">
    <source>
        <dbReference type="Proteomes" id="UP000277633"/>
    </source>
</evidence>
<gene>
    <name evidence="2" type="ORF">DRO07_01180</name>
</gene>
<name>A0A497JHB0_9ARCH</name>
<sequence>MYMQKSVLVTGSSGFIGSRLTEALRGKGYNIVEFDAKNGNDLLSYEDCRNASRNCFAVVHCAAILDEHSKALWKVNVLGTENIIKASSENKVERFIFLSTAGVYGNVKGIADENTEKRPATKYEKSKARAEEIVESYQELIHITILRPAIVLGPNEYWRKIVKQVKKGFPLIGSGKNKWHAVYVDDVVDAIIFCLENENTASETLNVAASDVLSLEQLVLEIKKCLGLEPKVRKIPVWLGKLIAHLYITFSSKPIVTPEHVERLVRNRHYSIKKIKKLGWKPKVSTKEAIERTIDGLKISFNK</sequence>
<dbReference type="Pfam" id="PF01370">
    <property type="entry name" value="Epimerase"/>
    <property type="match status" value="1"/>
</dbReference>
<evidence type="ECO:0000313" key="2">
    <source>
        <dbReference type="EMBL" id="RLG70027.1"/>
    </source>
</evidence>
<reference evidence="2 3" key="1">
    <citation type="submission" date="2018-06" db="EMBL/GenBank/DDBJ databases">
        <title>Extensive metabolic versatility and redundancy in microbially diverse, dynamic hydrothermal sediments.</title>
        <authorList>
            <person name="Dombrowski N."/>
            <person name="Teske A."/>
            <person name="Baker B.J."/>
        </authorList>
    </citation>
    <scope>NUCLEOTIDE SEQUENCE [LARGE SCALE GENOMIC DNA]</scope>
    <source>
        <strain evidence="2">B9_G13</strain>
    </source>
</reference>
<comment type="caution">
    <text evidence="2">The sequence shown here is derived from an EMBL/GenBank/DDBJ whole genome shotgun (WGS) entry which is preliminary data.</text>
</comment>
<dbReference type="InterPro" id="IPR001509">
    <property type="entry name" value="Epimerase_deHydtase"/>
</dbReference>
<protein>
    <recommendedName>
        <fullName evidence="1">NAD-dependent epimerase/dehydratase domain-containing protein</fullName>
    </recommendedName>
</protein>
<accession>A0A497JHB0</accession>
<dbReference type="SUPFAM" id="SSF51735">
    <property type="entry name" value="NAD(P)-binding Rossmann-fold domains"/>
    <property type="match status" value="1"/>
</dbReference>
<dbReference type="EMBL" id="QMWO01000028">
    <property type="protein sequence ID" value="RLG70027.1"/>
    <property type="molecule type" value="Genomic_DNA"/>
</dbReference>
<feature type="domain" description="NAD-dependent epimerase/dehydratase" evidence="1">
    <location>
        <begin position="7"/>
        <end position="208"/>
    </location>
</feature>
<evidence type="ECO:0000259" key="1">
    <source>
        <dbReference type="Pfam" id="PF01370"/>
    </source>
</evidence>
<dbReference type="Proteomes" id="UP000277633">
    <property type="component" value="Unassembled WGS sequence"/>
</dbReference>
<dbReference type="InterPro" id="IPR050177">
    <property type="entry name" value="Lipid_A_modif_metabolic_enz"/>
</dbReference>
<organism evidence="2 3">
    <name type="scientific">Candidatus Iainarchaeum sp</name>
    <dbReference type="NCBI Taxonomy" id="3101447"/>
    <lineage>
        <taxon>Archaea</taxon>
        <taxon>Candidatus Iainarchaeota</taxon>
        <taxon>Candidatus Iainarchaeia</taxon>
        <taxon>Candidatus Iainarchaeales</taxon>
        <taxon>Candidatus Iainarchaeaceae</taxon>
        <taxon>Candidatus Iainarchaeum</taxon>
    </lineage>
</organism>
<proteinExistence type="predicted"/>